<sequence length="94" mass="10746">RCFCLQCDPIIVRPKRVIDPLFKGVRDRINKEKERRRTFTQYLNVAFLFKAKKGFPPLAFVTASSYRLAGAVDSCHTVCETLLTWSRDSGSNSC</sequence>
<protein>
    <submittedName>
        <fullName evidence="1">Uncharacterized protein</fullName>
    </submittedName>
</protein>
<reference evidence="1" key="1">
    <citation type="journal article" date="2023" name="Science">
        <title>Genome structures resolve the early diversification of teleost fishes.</title>
        <authorList>
            <person name="Parey E."/>
            <person name="Louis A."/>
            <person name="Montfort J."/>
            <person name="Bouchez O."/>
            <person name="Roques C."/>
            <person name="Iampietro C."/>
            <person name="Lluch J."/>
            <person name="Castinel A."/>
            <person name="Donnadieu C."/>
            <person name="Desvignes T."/>
            <person name="Floi Bucao C."/>
            <person name="Jouanno E."/>
            <person name="Wen M."/>
            <person name="Mejri S."/>
            <person name="Dirks R."/>
            <person name="Jansen H."/>
            <person name="Henkel C."/>
            <person name="Chen W.J."/>
            <person name="Zahm M."/>
            <person name="Cabau C."/>
            <person name="Klopp C."/>
            <person name="Thompson A.W."/>
            <person name="Robinson-Rechavi M."/>
            <person name="Braasch I."/>
            <person name="Lecointre G."/>
            <person name="Bobe J."/>
            <person name="Postlethwait J.H."/>
            <person name="Berthelot C."/>
            <person name="Roest Crollius H."/>
            <person name="Guiguen Y."/>
        </authorList>
    </citation>
    <scope>NUCLEOTIDE SEQUENCE</scope>
    <source>
        <strain evidence="1">WJC10195</strain>
    </source>
</reference>
<accession>A0A9Q1FUH3</accession>
<evidence type="ECO:0000313" key="1">
    <source>
        <dbReference type="EMBL" id="KAJ8365888.1"/>
    </source>
</evidence>
<name>A0A9Q1FUH3_SYNKA</name>
<comment type="caution">
    <text evidence="1">The sequence shown here is derived from an EMBL/GenBank/DDBJ whole genome shotgun (WGS) entry which is preliminary data.</text>
</comment>
<gene>
    <name evidence="1" type="ORF">SKAU_G00147190</name>
</gene>
<dbReference type="Proteomes" id="UP001152622">
    <property type="component" value="Chromosome 4"/>
</dbReference>
<evidence type="ECO:0000313" key="2">
    <source>
        <dbReference type="Proteomes" id="UP001152622"/>
    </source>
</evidence>
<organism evidence="1 2">
    <name type="scientific">Synaphobranchus kaupii</name>
    <name type="common">Kaup's arrowtooth eel</name>
    <dbReference type="NCBI Taxonomy" id="118154"/>
    <lineage>
        <taxon>Eukaryota</taxon>
        <taxon>Metazoa</taxon>
        <taxon>Chordata</taxon>
        <taxon>Craniata</taxon>
        <taxon>Vertebrata</taxon>
        <taxon>Euteleostomi</taxon>
        <taxon>Actinopterygii</taxon>
        <taxon>Neopterygii</taxon>
        <taxon>Teleostei</taxon>
        <taxon>Anguilliformes</taxon>
        <taxon>Synaphobranchidae</taxon>
        <taxon>Synaphobranchus</taxon>
    </lineage>
</organism>
<dbReference type="AlphaFoldDB" id="A0A9Q1FUH3"/>
<keyword evidence="2" id="KW-1185">Reference proteome</keyword>
<feature type="non-terminal residue" evidence="1">
    <location>
        <position position="1"/>
    </location>
</feature>
<proteinExistence type="predicted"/>
<dbReference type="EMBL" id="JAINUF010000004">
    <property type="protein sequence ID" value="KAJ8365888.1"/>
    <property type="molecule type" value="Genomic_DNA"/>
</dbReference>